<gene>
    <name evidence="1" type="ORF">QAD02_004258</name>
</gene>
<organism evidence="1 2">
    <name type="scientific">Eretmocerus hayati</name>
    <dbReference type="NCBI Taxonomy" id="131215"/>
    <lineage>
        <taxon>Eukaryota</taxon>
        <taxon>Metazoa</taxon>
        <taxon>Ecdysozoa</taxon>
        <taxon>Arthropoda</taxon>
        <taxon>Hexapoda</taxon>
        <taxon>Insecta</taxon>
        <taxon>Pterygota</taxon>
        <taxon>Neoptera</taxon>
        <taxon>Endopterygota</taxon>
        <taxon>Hymenoptera</taxon>
        <taxon>Apocrita</taxon>
        <taxon>Proctotrupomorpha</taxon>
        <taxon>Chalcidoidea</taxon>
        <taxon>Aphelinidae</taxon>
        <taxon>Aphelininae</taxon>
        <taxon>Eretmocerus</taxon>
    </lineage>
</organism>
<keyword evidence="2" id="KW-1185">Reference proteome</keyword>
<accession>A0ACC2NPF6</accession>
<name>A0ACC2NPF6_9HYME</name>
<protein>
    <submittedName>
        <fullName evidence="1">Uncharacterized protein</fullName>
    </submittedName>
</protein>
<evidence type="ECO:0000313" key="2">
    <source>
        <dbReference type="Proteomes" id="UP001239111"/>
    </source>
</evidence>
<proteinExistence type="predicted"/>
<dbReference type="Proteomes" id="UP001239111">
    <property type="component" value="Chromosome 3"/>
</dbReference>
<comment type="caution">
    <text evidence="1">The sequence shown here is derived from an EMBL/GenBank/DDBJ whole genome shotgun (WGS) entry which is preliminary data.</text>
</comment>
<evidence type="ECO:0000313" key="1">
    <source>
        <dbReference type="EMBL" id="KAJ8672997.1"/>
    </source>
</evidence>
<sequence>MADNKELPPLFDSDEVKNDMDFDDDDNDIFASAIQESAYNGESNIQAELPKLSLRDVNQDNSVSTLSSPAAPSGPLSPPLDPMGGDIGDMHDVPINDDGDSSTNLQKSQSMEEVPTESSDMYLEIVVTSPQKVGDGMGSYMAYRVETKTNIQLYKKREFGVIRRFSDFLGLHDKLTDKYLRNGRIIPPAPEKNMLGTTKVKMSGEKTQEQSNGSSEFIERRRAALERFLNRVGAHPVFSVDPDFREFLEADIELPRATNTSALSGAGVMRLFNKVGETVNKITYKMDENDTWFEETVNHIDSLDAQFRSLHAAVETLTNQRRELAMCTGATARSIAVLGHGEPSASLGRALAQLAETFEKVEVVRKAQGNSDLYQFGEMIRDYVALIGAIKDVLHERVKVFQNWQHAQMMLNKKREHKARLEQTGRTDKTSQAATEVIEWEAKVERGQEEFDNISKMIRSEVERFEIVRIQDFKKQLVQYLEAMLHHQNQLIKHWESFLPEAKSVA</sequence>
<reference evidence="1" key="1">
    <citation type="submission" date="2023-04" db="EMBL/GenBank/DDBJ databases">
        <title>A chromosome-level genome assembly of the parasitoid wasp Eretmocerus hayati.</title>
        <authorList>
            <person name="Zhong Y."/>
            <person name="Liu S."/>
            <person name="Liu Y."/>
        </authorList>
    </citation>
    <scope>NUCLEOTIDE SEQUENCE</scope>
    <source>
        <strain evidence="1">ZJU_SS_LIU_2023</strain>
    </source>
</reference>
<dbReference type="EMBL" id="CM056743">
    <property type="protein sequence ID" value="KAJ8672997.1"/>
    <property type="molecule type" value="Genomic_DNA"/>
</dbReference>